<organism evidence="2 3">
    <name type="scientific">Lineolata rhizophorae</name>
    <dbReference type="NCBI Taxonomy" id="578093"/>
    <lineage>
        <taxon>Eukaryota</taxon>
        <taxon>Fungi</taxon>
        <taxon>Dikarya</taxon>
        <taxon>Ascomycota</taxon>
        <taxon>Pezizomycotina</taxon>
        <taxon>Dothideomycetes</taxon>
        <taxon>Dothideomycetes incertae sedis</taxon>
        <taxon>Lineolatales</taxon>
        <taxon>Lineolataceae</taxon>
        <taxon>Lineolata</taxon>
    </lineage>
</organism>
<feature type="compositionally biased region" description="Basic and acidic residues" evidence="1">
    <location>
        <begin position="421"/>
        <end position="436"/>
    </location>
</feature>
<gene>
    <name evidence="2" type="ORF">BDY21DRAFT_351104</name>
</gene>
<feature type="compositionally biased region" description="Basic and acidic residues" evidence="1">
    <location>
        <begin position="577"/>
        <end position="586"/>
    </location>
</feature>
<dbReference type="Proteomes" id="UP000799766">
    <property type="component" value="Unassembled WGS sequence"/>
</dbReference>
<feature type="compositionally biased region" description="Basic and acidic residues" evidence="1">
    <location>
        <begin position="212"/>
        <end position="224"/>
    </location>
</feature>
<reference evidence="2" key="1">
    <citation type="journal article" date="2020" name="Stud. Mycol.">
        <title>101 Dothideomycetes genomes: a test case for predicting lifestyles and emergence of pathogens.</title>
        <authorList>
            <person name="Haridas S."/>
            <person name="Albert R."/>
            <person name="Binder M."/>
            <person name="Bloem J."/>
            <person name="Labutti K."/>
            <person name="Salamov A."/>
            <person name="Andreopoulos B."/>
            <person name="Baker S."/>
            <person name="Barry K."/>
            <person name="Bills G."/>
            <person name="Bluhm B."/>
            <person name="Cannon C."/>
            <person name="Castanera R."/>
            <person name="Culley D."/>
            <person name="Daum C."/>
            <person name="Ezra D."/>
            <person name="Gonzalez J."/>
            <person name="Henrissat B."/>
            <person name="Kuo A."/>
            <person name="Liang C."/>
            <person name="Lipzen A."/>
            <person name="Lutzoni F."/>
            <person name="Magnuson J."/>
            <person name="Mondo S."/>
            <person name="Nolan M."/>
            <person name="Ohm R."/>
            <person name="Pangilinan J."/>
            <person name="Park H.-J."/>
            <person name="Ramirez L."/>
            <person name="Alfaro M."/>
            <person name="Sun H."/>
            <person name="Tritt A."/>
            <person name="Yoshinaga Y."/>
            <person name="Zwiers L.-H."/>
            <person name="Turgeon B."/>
            <person name="Goodwin S."/>
            <person name="Spatafora J."/>
            <person name="Crous P."/>
            <person name="Grigoriev I."/>
        </authorList>
    </citation>
    <scope>NUCLEOTIDE SEQUENCE</scope>
    <source>
        <strain evidence="2">ATCC 16933</strain>
    </source>
</reference>
<feature type="compositionally biased region" description="Polar residues" evidence="1">
    <location>
        <begin position="26"/>
        <end position="47"/>
    </location>
</feature>
<protein>
    <submittedName>
        <fullName evidence="2">Uncharacterized protein</fullName>
    </submittedName>
</protein>
<feature type="compositionally biased region" description="Polar residues" evidence="1">
    <location>
        <begin position="402"/>
        <end position="419"/>
    </location>
</feature>
<feature type="compositionally biased region" description="Low complexity" evidence="1">
    <location>
        <begin position="90"/>
        <end position="110"/>
    </location>
</feature>
<feature type="compositionally biased region" description="Basic and acidic residues" evidence="1">
    <location>
        <begin position="121"/>
        <end position="160"/>
    </location>
</feature>
<feature type="compositionally biased region" description="Polar residues" evidence="1">
    <location>
        <begin position="303"/>
        <end position="313"/>
    </location>
</feature>
<feature type="region of interest" description="Disordered" evidence="1">
    <location>
        <begin position="1"/>
        <end position="473"/>
    </location>
</feature>
<dbReference type="EMBL" id="MU001688">
    <property type="protein sequence ID" value="KAF2455077.1"/>
    <property type="molecule type" value="Genomic_DNA"/>
</dbReference>
<feature type="region of interest" description="Disordered" evidence="1">
    <location>
        <begin position="570"/>
        <end position="609"/>
    </location>
</feature>
<evidence type="ECO:0000313" key="2">
    <source>
        <dbReference type="EMBL" id="KAF2455077.1"/>
    </source>
</evidence>
<evidence type="ECO:0000313" key="3">
    <source>
        <dbReference type="Proteomes" id="UP000799766"/>
    </source>
</evidence>
<name>A0A6A6NUA9_9PEZI</name>
<keyword evidence="3" id="KW-1185">Reference proteome</keyword>
<proteinExistence type="predicted"/>
<feature type="compositionally biased region" description="Low complexity" evidence="1">
    <location>
        <begin position="441"/>
        <end position="451"/>
    </location>
</feature>
<dbReference type="AlphaFoldDB" id="A0A6A6NUA9"/>
<sequence>MTSPNPKQIPLPSPSSQIASYRLHEGNSSGADSITASQAGSGHASSNKSKKRKGIRRLAVWNHGPVVSSSSSEKSKSSATKKRKPGGVLRRFSSRSSSSRTQKTSTGSSSLSAVAMQALRGGERSPDLRMLDLADAYDRADRKRDVQREDVQRLEDKDTPPMELELFDSNEKSVPRSPQRPSPHPIQGSSNSKTSCPARRLRSSVSSVKGAIESRRNSRAESRRCSLTTLEKLEITQVNLQDSLSGEHASPEGETPGGLSTPETLTQTPKLDKKEDGRASLAKSRISSFHQPMPSIKSLSIRKGSSSQNTPASSEVLGESYCTAEVRRGYERNEHNSDDSPRPSTNTNLHDTNSVAGSFETALTGRGRARSKSVRPRWLRLSHSSSKSDVSSVHSAREYTRKSSSATKEQATHHASPTGKSPEEKSETGSRKESSSRGKSKLSGLGKLESTNKYFAPPEGEIQRVSTPPLPKEGRSYGFFFDYRAPYGTGPVARPQPRPESPVDPVLQLETRRRSSNDDSYFHKRLEMILAEPDDDYRTDVAKYVEVNVPEHLENSPLCPLHPVNKPGRGLCPYHGRGRDDPPERRGRARKRNMSTPDAETADMMTKGLNTDGSEATELTEYLMHESFCPSYPGRDRTPAASEREVLNAAWPLLTDCALEEPSPKDYENDGAWMVLF</sequence>
<feature type="compositionally biased region" description="Basic and acidic residues" evidence="1">
    <location>
        <begin position="325"/>
        <end position="341"/>
    </location>
</feature>
<accession>A0A6A6NUA9</accession>
<feature type="compositionally biased region" description="Basic residues" evidence="1">
    <location>
        <begin position="367"/>
        <end position="380"/>
    </location>
</feature>
<feature type="compositionally biased region" description="Low complexity" evidence="1">
    <location>
        <begin position="382"/>
        <end position="394"/>
    </location>
</feature>
<feature type="compositionally biased region" description="Polar residues" evidence="1">
    <location>
        <begin position="342"/>
        <end position="356"/>
    </location>
</feature>
<evidence type="ECO:0000256" key="1">
    <source>
        <dbReference type="SAM" id="MobiDB-lite"/>
    </source>
</evidence>
<dbReference type="OrthoDB" id="3648773at2759"/>